<keyword evidence="2" id="KW-0067">ATP-binding</keyword>
<dbReference type="PANTHER" id="PTHR43582:SF2">
    <property type="entry name" value="LINEARMYCIN RESISTANCE ATP-BINDING PROTEIN LNRL"/>
    <property type="match status" value="1"/>
</dbReference>
<organism evidence="4 5">
    <name type="scientific">Streptantibioticus cattleyicolor (strain ATCC 35852 / DSM 46488 / JCM 4925 / NBRC 14057 / NRRL 8057)</name>
    <name type="common">Streptomyces cattleya</name>
    <dbReference type="NCBI Taxonomy" id="1003195"/>
    <lineage>
        <taxon>Bacteria</taxon>
        <taxon>Bacillati</taxon>
        <taxon>Actinomycetota</taxon>
        <taxon>Actinomycetes</taxon>
        <taxon>Kitasatosporales</taxon>
        <taxon>Streptomycetaceae</taxon>
        <taxon>Streptantibioticus</taxon>
    </lineage>
</organism>
<accession>G8XGN1</accession>
<protein>
    <submittedName>
        <fullName evidence="4">Daunorubicin resistance ABC transporter ATPase subunit</fullName>
    </submittedName>
</protein>
<accession>F8JKW5</accession>
<dbReference type="GO" id="GO:0005524">
    <property type="term" value="F:ATP binding"/>
    <property type="evidence" value="ECO:0007669"/>
    <property type="project" value="UniProtKB-KW"/>
</dbReference>
<dbReference type="PANTHER" id="PTHR43582">
    <property type="entry name" value="LINEARMYCIN RESISTANCE ATP-BINDING PROTEIN LNRL"/>
    <property type="match status" value="1"/>
</dbReference>
<evidence type="ECO:0000313" key="4">
    <source>
        <dbReference type="EMBL" id="AEW99680.1"/>
    </source>
</evidence>
<dbReference type="Pfam" id="PF00005">
    <property type="entry name" value="ABC_tran"/>
    <property type="match status" value="1"/>
</dbReference>
<dbReference type="Proteomes" id="UP000007842">
    <property type="component" value="Plasmid pSCATT"/>
</dbReference>
<dbReference type="InterPro" id="IPR003439">
    <property type="entry name" value="ABC_transporter-like_ATP-bd"/>
</dbReference>
<feature type="domain" description="ABC transporter" evidence="3">
    <location>
        <begin position="1"/>
        <end position="222"/>
    </location>
</feature>
<evidence type="ECO:0000313" key="5">
    <source>
        <dbReference type="Proteomes" id="UP000007842"/>
    </source>
</evidence>
<dbReference type="InterPro" id="IPR003593">
    <property type="entry name" value="AAA+_ATPase"/>
</dbReference>
<dbReference type="SUPFAM" id="SSF52540">
    <property type="entry name" value="P-loop containing nucleoside triphosphate hydrolases"/>
    <property type="match status" value="1"/>
</dbReference>
<dbReference type="PATRIC" id="fig|1003195.11.peg.242"/>
<keyword evidence="4" id="KW-0614">Plasmid</keyword>
<sequence length="296" mass="32044">MDANAVDHLSFTIATGSVVGLLGPNGAGKSTLTKLVCGITTPDAGHVRIFGRGFHEADGAAKAQIGVVHQSATFDMMLPVLDNLRIAAAFKRLRWKAVERHVLAMLEEFGIEKPLTQLVFTLSGGEMRRLQLVRALMGGPRLLLLDEPSAGLDVSGRRRLWQHIERMRRDHAATVLWTSHYVEELERNCGRILILDHGRLVRSGTPRQLADDFGRPTALVRPAAASDLGGLAAALVEPGLTTTVDARSVHVAGTGVRERLPKLLDQARRAGIQVSSVEYRAASLEDAFMELVGDSA</sequence>
<keyword evidence="5" id="KW-1185">Reference proteome</keyword>
<dbReference type="InterPro" id="IPR017871">
    <property type="entry name" value="ABC_transporter-like_CS"/>
</dbReference>
<evidence type="ECO:0000256" key="2">
    <source>
        <dbReference type="ARBA" id="ARBA00022840"/>
    </source>
</evidence>
<dbReference type="EMBL" id="CP003229">
    <property type="protein sequence ID" value="AEW99680.1"/>
    <property type="molecule type" value="Genomic_DNA"/>
</dbReference>
<dbReference type="HOGENOM" id="CLU_000604_1_2_11"/>
<dbReference type="Gene3D" id="3.40.50.300">
    <property type="entry name" value="P-loop containing nucleotide triphosphate hydrolases"/>
    <property type="match status" value="1"/>
</dbReference>
<dbReference type="SMART" id="SM00382">
    <property type="entry name" value="AAA"/>
    <property type="match status" value="1"/>
</dbReference>
<dbReference type="OrthoDB" id="9804819at2"/>
<name>F8JKW5_STREN</name>
<dbReference type="InterPro" id="IPR027417">
    <property type="entry name" value="P-loop_NTPase"/>
</dbReference>
<geneLocation type="plasmid" evidence="4 5">
    <name>pSCATT</name>
</geneLocation>
<dbReference type="PROSITE" id="PS00211">
    <property type="entry name" value="ABC_TRANSPORTER_1"/>
    <property type="match status" value="1"/>
</dbReference>
<dbReference type="AlphaFoldDB" id="F8JKW5"/>
<dbReference type="PROSITE" id="PS50893">
    <property type="entry name" value="ABC_TRANSPORTER_2"/>
    <property type="match status" value="1"/>
</dbReference>
<dbReference type="KEGG" id="scy:SCATT_p14870"/>
<proteinExistence type="predicted"/>
<evidence type="ECO:0000259" key="3">
    <source>
        <dbReference type="PROSITE" id="PS50893"/>
    </source>
</evidence>
<dbReference type="KEGG" id="sct:SCAT_p0256"/>
<reference evidence="5" key="1">
    <citation type="submission" date="2011-12" db="EMBL/GenBank/DDBJ databases">
        <title>Complete genome sequence of Streptomyces cattleya strain DSM 46488.</title>
        <authorList>
            <person name="Ou H.-Y."/>
            <person name="Li P."/>
            <person name="Zhao C."/>
            <person name="O'Hagan D."/>
            <person name="Deng Z."/>
        </authorList>
    </citation>
    <scope>NUCLEOTIDE SEQUENCE [LARGE SCALE GENOMIC DNA]</scope>
    <source>
        <strain evidence="5">ATCC 35852 / DSM 46488 / JCM 4925 / NBRC 14057 / NRRL 8057</strain>
        <plasmid evidence="5">Plasmid pSCATT</plasmid>
    </source>
</reference>
<gene>
    <name evidence="4" type="ordered locus">SCATT_p14870</name>
</gene>
<dbReference type="RefSeq" id="WP_014150711.1">
    <property type="nucleotide sequence ID" value="NC_016113.1"/>
</dbReference>
<evidence type="ECO:0000256" key="1">
    <source>
        <dbReference type="ARBA" id="ARBA00022741"/>
    </source>
</evidence>
<dbReference type="GO" id="GO:0016887">
    <property type="term" value="F:ATP hydrolysis activity"/>
    <property type="evidence" value="ECO:0007669"/>
    <property type="project" value="InterPro"/>
</dbReference>
<keyword evidence="1" id="KW-0547">Nucleotide-binding</keyword>